<sequence>MTYTYRKPTGSCAVAVQIPGAVGDGCNGTVACGVHRRTDVAPGNAKAKCTVPAASPSYVTPSWPSVTGTLSNFMQNLL</sequence>
<reference evidence="1 2" key="1">
    <citation type="journal article" date="2021" name="MBio">
        <title>A New Model Trypanosomatid, Novymonas esmeraldas: Genomic Perception of Its 'Candidatus Pandoraea novymonadis' Endosymbiont.</title>
        <authorList>
            <person name="Zakharova A."/>
            <person name="Saura A."/>
            <person name="Butenko A."/>
            <person name="Podesvova L."/>
            <person name="Warmusova S."/>
            <person name="Kostygov A.Y."/>
            <person name="Nenarokova A."/>
            <person name="Lukes J."/>
            <person name="Opperdoes F.R."/>
            <person name="Yurchenko V."/>
        </authorList>
    </citation>
    <scope>NUCLEOTIDE SEQUENCE [LARGE SCALE GENOMIC DNA]</scope>
    <source>
        <strain evidence="1 2">E262AT.01</strain>
    </source>
</reference>
<comment type="caution">
    <text evidence="1">The sequence shown here is derived from an EMBL/GenBank/DDBJ whole genome shotgun (WGS) entry which is preliminary data.</text>
</comment>
<evidence type="ECO:0000313" key="2">
    <source>
        <dbReference type="Proteomes" id="UP001430356"/>
    </source>
</evidence>
<dbReference type="AlphaFoldDB" id="A0AAW0EN33"/>
<name>A0AAW0EN33_9TRYP</name>
<gene>
    <name evidence="1" type="ORF">NESM_000481600</name>
</gene>
<dbReference type="Proteomes" id="UP001430356">
    <property type="component" value="Unassembled WGS sequence"/>
</dbReference>
<dbReference type="EMBL" id="JAECZO010000056">
    <property type="protein sequence ID" value="KAK7195535.1"/>
    <property type="molecule type" value="Genomic_DNA"/>
</dbReference>
<organism evidence="1 2">
    <name type="scientific">Novymonas esmeraldas</name>
    <dbReference type="NCBI Taxonomy" id="1808958"/>
    <lineage>
        <taxon>Eukaryota</taxon>
        <taxon>Discoba</taxon>
        <taxon>Euglenozoa</taxon>
        <taxon>Kinetoplastea</taxon>
        <taxon>Metakinetoplastina</taxon>
        <taxon>Trypanosomatida</taxon>
        <taxon>Trypanosomatidae</taxon>
        <taxon>Novymonas</taxon>
    </lineage>
</organism>
<proteinExistence type="predicted"/>
<evidence type="ECO:0000313" key="1">
    <source>
        <dbReference type="EMBL" id="KAK7195535.1"/>
    </source>
</evidence>
<protein>
    <submittedName>
        <fullName evidence="1">Uncharacterized protein</fullName>
    </submittedName>
</protein>
<keyword evidence="2" id="KW-1185">Reference proteome</keyword>
<accession>A0AAW0EN33</accession>